<evidence type="ECO:0000313" key="7">
    <source>
        <dbReference type="Proteomes" id="UP001055712"/>
    </source>
</evidence>
<evidence type="ECO:0000256" key="4">
    <source>
        <dbReference type="PROSITE-ProRule" id="PRU00134"/>
    </source>
</evidence>
<dbReference type="Gene3D" id="6.10.140.2220">
    <property type="match status" value="1"/>
</dbReference>
<dbReference type="OrthoDB" id="265717at2759"/>
<evidence type="ECO:0000313" key="6">
    <source>
        <dbReference type="EMBL" id="KAI3433950.1"/>
    </source>
</evidence>
<dbReference type="GO" id="GO:0008270">
    <property type="term" value="F:zinc ion binding"/>
    <property type="evidence" value="ECO:0007669"/>
    <property type="project" value="UniProtKB-KW"/>
</dbReference>
<comment type="caution">
    <text evidence="6">The sequence shown here is derived from an EMBL/GenBank/DDBJ whole genome shotgun (WGS) entry which is preliminary data.</text>
</comment>
<dbReference type="SUPFAM" id="SSF144232">
    <property type="entry name" value="HIT/MYND zinc finger-like"/>
    <property type="match status" value="1"/>
</dbReference>
<evidence type="ECO:0000259" key="5">
    <source>
        <dbReference type="PROSITE" id="PS50865"/>
    </source>
</evidence>
<reference evidence="6" key="2">
    <citation type="submission" date="2020-11" db="EMBL/GenBank/DDBJ databases">
        <authorList>
            <person name="Cecchin M."/>
            <person name="Marcolungo L."/>
            <person name="Rossato M."/>
            <person name="Girolomoni L."/>
            <person name="Cosentino E."/>
            <person name="Cuine S."/>
            <person name="Li-Beisson Y."/>
            <person name="Delledonne M."/>
            <person name="Ballottari M."/>
        </authorList>
    </citation>
    <scope>NUCLEOTIDE SEQUENCE</scope>
    <source>
        <strain evidence="6">211/11P</strain>
        <tissue evidence="6">Whole cell</tissue>
    </source>
</reference>
<keyword evidence="1" id="KW-0479">Metal-binding</keyword>
<dbReference type="Proteomes" id="UP001055712">
    <property type="component" value="Unassembled WGS sequence"/>
</dbReference>
<organism evidence="6 7">
    <name type="scientific">Chlorella vulgaris</name>
    <name type="common">Green alga</name>
    <dbReference type="NCBI Taxonomy" id="3077"/>
    <lineage>
        <taxon>Eukaryota</taxon>
        <taxon>Viridiplantae</taxon>
        <taxon>Chlorophyta</taxon>
        <taxon>core chlorophytes</taxon>
        <taxon>Trebouxiophyceae</taxon>
        <taxon>Chlorellales</taxon>
        <taxon>Chlorellaceae</taxon>
        <taxon>Chlorella clade</taxon>
        <taxon>Chlorella</taxon>
    </lineage>
</organism>
<reference evidence="6" key="1">
    <citation type="journal article" date="2019" name="Plant J.">
        <title>Chlorella vulgaris genome assembly and annotation reveals the molecular basis for metabolic acclimation to high light conditions.</title>
        <authorList>
            <person name="Cecchin M."/>
            <person name="Marcolungo L."/>
            <person name="Rossato M."/>
            <person name="Girolomoni L."/>
            <person name="Cosentino E."/>
            <person name="Cuine S."/>
            <person name="Li-Beisson Y."/>
            <person name="Delledonne M."/>
            <person name="Ballottari M."/>
        </authorList>
    </citation>
    <scope>NUCLEOTIDE SEQUENCE</scope>
    <source>
        <strain evidence="6">211/11P</strain>
    </source>
</reference>
<dbReference type="Pfam" id="PF01753">
    <property type="entry name" value="zf-MYND"/>
    <property type="match status" value="1"/>
</dbReference>
<protein>
    <recommendedName>
        <fullName evidence="5">MYND-type domain-containing protein</fullName>
    </recommendedName>
</protein>
<keyword evidence="3" id="KW-0862">Zinc</keyword>
<evidence type="ECO:0000256" key="3">
    <source>
        <dbReference type="ARBA" id="ARBA00022833"/>
    </source>
</evidence>
<feature type="domain" description="MYND-type" evidence="5">
    <location>
        <begin position="541"/>
        <end position="590"/>
    </location>
</feature>
<evidence type="ECO:0000256" key="2">
    <source>
        <dbReference type="ARBA" id="ARBA00022771"/>
    </source>
</evidence>
<dbReference type="AlphaFoldDB" id="A0A9D4TTI7"/>
<dbReference type="InterPro" id="IPR002893">
    <property type="entry name" value="Znf_MYND"/>
</dbReference>
<keyword evidence="7" id="KW-1185">Reference proteome</keyword>
<name>A0A9D4TTI7_CHLVU</name>
<accession>A0A9D4TTI7</accession>
<evidence type="ECO:0000256" key="1">
    <source>
        <dbReference type="ARBA" id="ARBA00022723"/>
    </source>
</evidence>
<proteinExistence type="predicted"/>
<dbReference type="PROSITE" id="PS50865">
    <property type="entry name" value="ZF_MYND_2"/>
    <property type="match status" value="1"/>
</dbReference>
<sequence>MPPSAAVWARDLAALVADICNLDSSSLAIGMVEARVNKLGNRLSCVVISALDAETVAALDRAVQAAAKQLSALGPRLAAVVRRGNAAEERVSAHSSVACVFSFDLLTFTSQHGLIDATKALHSCVTLPLECGSALMASADASIAESTEAAYKCLFTQTQLLSGAMSSAMTICDAEHLAAQLAPPERLLPWLSAAISKLFALHGTLLGRGSSLRLQVMLVQVIYTIGNSKYLAPHAAAVQRDASLQRSLLQLLVPLLHASPAALQLPAERRPAEFHIKSVAQELQANLHGGWAEVTVFCAASSALLRALPHASALAGLAATGVATGSQQHFGDQLTKLLVTATLLTLQAIKQVADSGPSSAADSAAAAEALWQLHTTLCRCIHYSAAAPAAGIRFDKLLLSLGYCMQVAEMVSSRVCAAPPGSTASHSVAKPRHLPAMSVAQVPATLVVAGACHLPPNDTLVARALLQALKLGPAALAFSPSVQQALGQCLDRIEAGEASHSTCLDPALLDVLQQLHQQRCEPQPGDALELAQAAATRSCAYLRCANLAGEGGPAAGQGAGSQRCSKCKVAWYCGTACSHADWRAGHRRVCRLLGAMRVAEREGERGEV</sequence>
<gene>
    <name evidence="6" type="ORF">D9Q98_003752</name>
</gene>
<dbReference type="EMBL" id="SIDB01000004">
    <property type="protein sequence ID" value="KAI3433950.1"/>
    <property type="molecule type" value="Genomic_DNA"/>
</dbReference>
<keyword evidence="2 4" id="KW-0863">Zinc-finger</keyword>